<reference evidence="1 2" key="2">
    <citation type="submission" date="2018-07" db="EMBL/GenBank/DDBJ databases">
        <title>Diversity of Mesorhizobium strains in Brazil.</title>
        <authorList>
            <person name="Helene L.C.F."/>
            <person name="Dall'Agnol R."/>
            <person name="Delamuta J.R.M."/>
            <person name="Hungria M."/>
        </authorList>
    </citation>
    <scope>NUCLEOTIDE SEQUENCE [LARGE SCALE GENOMIC DNA]</scope>
    <source>
        <strain evidence="1 2">CNPSo 3140</strain>
    </source>
</reference>
<protein>
    <submittedName>
        <fullName evidence="1">Uncharacterized protein</fullName>
    </submittedName>
</protein>
<sequence length="178" mass="20206">MQRLYIATEKFGPSDGPRWESYVAWSGLTQLSEVVTLDGMLCPAALAEIKDSYWPHVVNEDFMLGFFIDLDFLLSELPDTRGLNILGVIRKPSIDVRSLEWDGFAFLGYDLMDKNVGNSALSNCGGFPDVFADTELSGVGLLENFDRAVEIRDLLQRTHPEERHADCDLWAIFRRQER</sequence>
<evidence type="ECO:0000313" key="2">
    <source>
        <dbReference type="Proteomes" id="UP000251956"/>
    </source>
</evidence>
<name>A0A330GXC9_9HYPH</name>
<organism evidence="1 2">
    <name type="scientific">Mesorhizobium atlanticum</name>
    <dbReference type="NCBI Taxonomy" id="2233532"/>
    <lineage>
        <taxon>Bacteria</taxon>
        <taxon>Pseudomonadati</taxon>
        <taxon>Pseudomonadota</taxon>
        <taxon>Alphaproteobacteria</taxon>
        <taxon>Hyphomicrobiales</taxon>
        <taxon>Phyllobacteriaceae</taxon>
        <taxon>Mesorhizobium</taxon>
    </lineage>
</organism>
<dbReference type="EMBL" id="QMBQ01000003">
    <property type="protein sequence ID" value="RAZ77163.1"/>
    <property type="molecule type" value="Genomic_DNA"/>
</dbReference>
<gene>
    <name evidence="1" type="ORF">DPM35_11755</name>
</gene>
<reference evidence="2" key="1">
    <citation type="submission" date="2018-06" db="EMBL/GenBank/DDBJ databases">
        <authorList>
            <person name="Helene L.C."/>
            <person name="Dall'Agnol R."/>
            <person name="Delamuta J.R."/>
            <person name="Hungria M."/>
        </authorList>
    </citation>
    <scope>NUCLEOTIDE SEQUENCE [LARGE SCALE GENOMIC DNA]</scope>
    <source>
        <strain evidence="2">CNPSo 3140</strain>
    </source>
</reference>
<accession>A0A330GXC9</accession>
<proteinExistence type="predicted"/>
<dbReference type="AlphaFoldDB" id="A0A330GXC9"/>
<dbReference type="OrthoDB" id="571704at2"/>
<comment type="caution">
    <text evidence="1">The sequence shown here is derived from an EMBL/GenBank/DDBJ whole genome shotgun (WGS) entry which is preliminary data.</text>
</comment>
<dbReference type="Proteomes" id="UP000251956">
    <property type="component" value="Unassembled WGS sequence"/>
</dbReference>
<dbReference type="RefSeq" id="WP_112127431.1">
    <property type="nucleotide sequence ID" value="NZ_QMBQ01000003.1"/>
</dbReference>
<evidence type="ECO:0000313" key="1">
    <source>
        <dbReference type="EMBL" id="RAZ77163.1"/>
    </source>
</evidence>
<keyword evidence="2" id="KW-1185">Reference proteome</keyword>